<keyword evidence="2" id="KW-1185">Reference proteome</keyword>
<dbReference type="Ensembl" id="ENSPTET00000047410.1">
    <property type="protein sequence ID" value="ENSPTEP00000034767.1"/>
    <property type="gene ID" value="ENSPTEG00000032940.1"/>
</dbReference>
<evidence type="ECO:0000313" key="1">
    <source>
        <dbReference type="Ensembl" id="ENSPTEP00000034767.1"/>
    </source>
</evidence>
<dbReference type="AlphaFoldDB" id="A0A8C9IJD9"/>
<sequence>MGLLELFLVENFKSWQGCQAISPFRRFTCIVGPSGSGSYLYLFLIPVLSP</sequence>
<dbReference type="Proteomes" id="UP000694416">
    <property type="component" value="Unplaced"/>
</dbReference>
<accession>A0A8C9IJD9</accession>
<organism evidence="1 2">
    <name type="scientific">Piliocolobus tephrosceles</name>
    <name type="common">Ugandan red Colobus</name>
    <dbReference type="NCBI Taxonomy" id="591936"/>
    <lineage>
        <taxon>Eukaryota</taxon>
        <taxon>Metazoa</taxon>
        <taxon>Chordata</taxon>
        <taxon>Craniata</taxon>
        <taxon>Vertebrata</taxon>
        <taxon>Euteleostomi</taxon>
        <taxon>Mammalia</taxon>
        <taxon>Eutheria</taxon>
        <taxon>Euarchontoglires</taxon>
        <taxon>Primates</taxon>
        <taxon>Haplorrhini</taxon>
        <taxon>Catarrhini</taxon>
        <taxon>Cercopithecidae</taxon>
        <taxon>Colobinae</taxon>
        <taxon>Piliocolobus</taxon>
    </lineage>
</organism>
<proteinExistence type="predicted"/>
<evidence type="ECO:0000313" key="2">
    <source>
        <dbReference type="Proteomes" id="UP000694416"/>
    </source>
</evidence>
<reference evidence="1" key="1">
    <citation type="submission" date="2025-08" db="UniProtKB">
        <authorList>
            <consortium name="Ensembl"/>
        </authorList>
    </citation>
    <scope>IDENTIFICATION</scope>
</reference>
<protein>
    <submittedName>
        <fullName evidence="1">Uncharacterized protein</fullName>
    </submittedName>
</protein>
<name>A0A8C9IJD9_9PRIM</name>
<reference evidence="1" key="2">
    <citation type="submission" date="2025-09" db="UniProtKB">
        <authorList>
            <consortium name="Ensembl"/>
        </authorList>
    </citation>
    <scope>IDENTIFICATION</scope>
</reference>